<proteinExistence type="predicted"/>
<dbReference type="InterPro" id="IPR050194">
    <property type="entry name" value="Glycosyltransferase_grp1"/>
</dbReference>
<evidence type="ECO:0000259" key="1">
    <source>
        <dbReference type="Pfam" id="PF00534"/>
    </source>
</evidence>
<feature type="domain" description="Glycosyl transferase family 1" evidence="1">
    <location>
        <begin position="230"/>
        <end position="371"/>
    </location>
</feature>
<dbReference type="PANTHER" id="PTHR45947:SF3">
    <property type="entry name" value="SULFOQUINOVOSYL TRANSFERASE SQD2"/>
    <property type="match status" value="1"/>
</dbReference>
<sequence length="405" mass="43847">MSSLTTAITICDRPHIGGGASKIAIETASALAKMGLNSYFFSALGDPDPALVESGVICVNCGQGDVLNGGVSGAVQGIWNRRSETALDDLLKQLDPETAVVHVHSWTHSLSPSIFRAIGRRGFKCLITAHEYFLVCSNGGLYDYVNHCNCGIAPGSPKCLLHNCDKRSYAQKLYRSVRFSVQNHVLGSLRPAVAFVSDSSRRLIEPHLAWNSERYDCLNYVDAAKSQDDSEGDSSAYLFVGRLSPEKGCDLFCEAVCRAGVNAIVIGDGTELKRLSDSYPDIRFMGSLPHDEVLSVMRQSRAIVMPSVLRETFGLVAYEAMIAAGLPCIVSDVGGAASFVMSKGLGEIFSAGSVESLSDAMVNMLDSDVYSRYREAVEKADFSCLEKTAYVERLIGIYDQLMVEL</sequence>
<dbReference type="Proteomes" id="UP000469380">
    <property type="component" value="Unassembled WGS sequence"/>
</dbReference>
<dbReference type="PANTHER" id="PTHR45947">
    <property type="entry name" value="SULFOQUINOVOSYL TRANSFERASE SQD2"/>
    <property type="match status" value="1"/>
</dbReference>
<reference evidence="2 3" key="1">
    <citation type="journal article" date="2019" name="Nat. Med.">
        <title>A library of human gut bacterial isolates paired with longitudinal multiomics data enables mechanistic microbiome research.</title>
        <authorList>
            <person name="Poyet M."/>
            <person name="Groussin M."/>
            <person name="Gibbons S.M."/>
            <person name="Avila-Pacheco J."/>
            <person name="Jiang X."/>
            <person name="Kearney S.M."/>
            <person name="Perrotta A.R."/>
            <person name="Berdy B."/>
            <person name="Zhao S."/>
            <person name="Lieberman T.D."/>
            <person name="Swanson P.K."/>
            <person name="Smith M."/>
            <person name="Roesemann S."/>
            <person name="Alexander J.E."/>
            <person name="Rich S.A."/>
            <person name="Livny J."/>
            <person name="Vlamakis H."/>
            <person name="Clish C."/>
            <person name="Bullock K."/>
            <person name="Deik A."/>
            <person name="Scott J."/>
            <person name="Pierce K.A."/>
            <person name="Xavier R.J."/>
            <person name="Alm E.J."/>
        </authorList>
    </citation>
    <scope>NUCLEOTIDE SEQUENCE [LARGE SCALE GENOMIC DNA]</scope>
    <source>
        <strain evidence="2 3">BIOML-A20</strain>
    </source>
</reference>
<comment type="caution">
    <text evidence="2">The sequence shown here is derived from an EMBL/GenBank/DDBJ whole genome shotgun (WGS) entry which is preliminary data.</text>
</comment>
<organism evidence="2 3">
    <name type="scientific">Collinsella aerofaciens</name>
    <dbReference type="NCBI Taxonomy" id="74426"/>
    <lineage>
        <taxon>Bacteria</taxon>
        <taxon>Bacillati</taxon>
        <taxon>Actinomycetota</taxon>
        <taxon>Coriobacteriia</taxon>
        <taxon>Coriobacteriales</taxon>
        <taxon>Coriobacteriaceae</taxon>
        <taxon>Collinsella</taxon>
    </lineage>
</organism>
<dbReference type="EMBL" id="WWSR01000002">
    <property type="protein sequence ID" value="MZJ38791.1"/>
    <property type="molecule type" value="Genomic_DNA"/>
</dbReference>
<dbReference type="Gene3D" id="3.40.50.2000">
    <property type="entry name" value="Glycogen Phosphorylase B"/>
    <property type="match status" value="2"/>
</dbReference>
<dbReference type="RefSeq" id="WP_161159886.1">
    <property type="nucleotide sequence ID" value="NZ_WWSR01000002.1"/>
</dbReference>
<gene>
    <name evidence="2" type="ORF">GT464_02310</name>
</gene>
<dbReference type="GO" id="GO:0016757">
    <property type="term" value="F:glycosyltransferase activity"/>
    <property type="evidence" value="ECO:0007669"/>
    <property type="project" value="InterPro"/>
</dbReference>
<dbReference type="SUPFAM" id="SSF53756">
    <property type="entry name" value="UDP-Glycosyltransferase/glycogen phosphorylase"/>
    <property type="match status" value="1"/>
</dbReference>
<evidence type="ECO:0000313" key="3">
    <source>
        <dbReference type="Proteomes" id="UP000469380"/>
    </source>
</evidence>
<accession>A0A6N9JH83</accession>
<keyword evidence="2" id="KW-0808">Transferase</keyword>
<evidence type="ECO:0000313" key="2">
    <source>
        <dbReference type="EMBL" id="MZJ38791.1"/>
    </source>
</evidence>
<protein>
    <submittedName>
        <fullName evidence="2">Glycosyltransferase</fullName>
    </submittedName>
</protein>
<name>A0A6N9JH83_9ACTN</name>
<dbReference type="AlphaFoldDB" id="A0A6N9JH83"/>
<dbReference type="InterPro" id="IPR001296">
    <property type="entry name" value="Glyco_trans_1"/>
</dbReference>
<dbReference type="Pfam" id="PF00534">
    <property type="entry name" value="Glycos_transf_1"/>
    <property type="match status" value="1"/>
</dbReference>